<dbReference type="RefSeq" id="WP_008368055.1">
    <property type="nucleotide sequence ID" value="NZ_AOJF01000057.1"/>
</dbReference>
<reference evidence="2 3" key="1">
    <citation type="journal article" date="2014" name="PLoS Genet.">
        <title>Phylogenetically driven sequencing of extremely halophilic archaea reveals strategies for static and dynamic osmo-response.</title>
        <authorList>
            <person name="Becker E.A."/>
            <person name="Seitzer P.M."/>
            <person name="Tritt A."/>
            <person name="Larsen D."/>
            <person name="Krusor M."/>
            <person name="Yao A.I."/>
            <person name="Wu D."/>
            <person name="Madern D."/>
            <person name="Eisen J.A."/>
            <person name="Darling A.E."/>
            <person name="Facciotti M.T."/>
        </authorList>
    </citation>
    <scope>NUCLEOTIDE SEQUENCE [LARGE SCALE GENOMIC DNA]</scope>
    <source>
        <strain evidence="2 3">JCM 13561</strain>
    </source>
</reference>
<feature type="compositionally biased region" description="Low complexity" evidence="1">
    <location>
        <begin position="32"/>
        <end position="41"/>
    </location>
</feature>
<dbReference type="AlphaFoldDB" id="M0NL71"/>
<feature type="compositionally biased region" description="Basic and acidic residues" evidence="1">
    <location>
        <begin position="10"/>
        <end position="31"/>
    </location>
</feature>
<comment type="caution">
    <text evidence="2">The sequence shown here is derived from an EMBL/GenBank/DDBJ whole genome shotgun (WGS) entry which is preliminary data.</text>
</comment>
<name>M0NL71_9EURY</name>
<protein>
    <submittedName>
        <fullName evidence="2">Uncharacterized protein</fullName>
    </submittedName>
</protein>
<dbReference type="EMBL" id="AOJF01000057">
    <property type="protein sequence ID" value="EMA57425.1"/>
    <property type="molecule type" value="Genomic_DNA"/>
</dbReference>
<organism evidence="2 3">
    <name type="scientific">Halorubrum distributum JCM 13561</name>
    <dbReference type="NCBI Taxonomy" id="1227483"/>
    <lineage>
        <taxon>Archaea</taxon>
        <taxon>Methanobacteriati</taxon>
        <taxon>Methanobacteriota</taxon>
        <taxon>Stenosarchaea group</taxon>
        <taxon>Halobacteria</taxon>
        <taxon>Halobacteriales</taxon>
        <taxon>Haloferacaceae</taxon>
        <taxon>Halorubrum</taxon>
        <taxon>Halorubrum distributum group</taxon>
    </lineage>
</organism>
<evidence type="ECO:0000313" key="2">
    <source>
        <dbReference type="EMBL" id="EMA57425.1"/>
    </source>
</evidence>
<proteinExistence type="predicted"/>
<evidence type="ECO:0000313" key="3">
    <source>
        <dbReference type="Proteomes" id="UP000011581"/>
    </source>
</evidence>
<sequence>MTTPNDTPDDTTRRTDGTTDTDSTARSDRRTGSSSTTTSPRKIPGRIPLTEEAGAPLVPTIATRRSTGTRTPGSPPTDTRQPTATDTRQPTATDTRRPTRPPTDGERDAPLVPDLRPASRTRTDGGSR</sequence>
<gene>
    <name evidence="2" type="ORF">C470_14203</name>
</gene>
<feature type="region of interest" description="Disordered" evidence="1">
    <location>
        <begin position="1"/>
        <end position="128"/>
    </location>
</feature>
<dbReference type="PATRIC" id="fig|1227483.3.peg.2826"/>
<feature type="compositionally biased region" description="Low complexity" evidence="1">
    <location>
        <begin position="63"/>
        <end position="93"/>
    </location>
</feature>
<dbReference type="Proteomes" id="UP000011581">
    <property type="component" value="Unassembled WGS sequence"/>
</dbReference>
<accession>M0NL71</accession>
<evidence type="ECO:0000256" key="1">
    <source>
        <dbReference type="SAM" id="MobiDB-lite"/>
    </source>
</evidence>